<comment type="caution">
    <text evidence="2">The sequence shown here is derived from an EMBL/GenBank/DDBJ whole genome shotgun (WGS) entry which is preliminary data.</text>
</comment>
<dbReference type="AlphaFoldDB" id="A0A373FRJ1"/>
<accession>A0A373FRJ1</accession>
<evidence type="ECO:0000313" key="3">
    <source>
        <dbReference type="Proteomes" id="UP000261948"/>
    </source>
</evidence>
<dbReference type="OrthoDB" id="8788571at2"/>
<organism evidence="2 3">
    <name type="scientific">Comamonas testosteroni</name>
    <name type="common">Pseudomonas testosteroni</name>
    <dbReference type="NCBI Taxonomy" id="285"/>
    <lineage>
        <taxon>Bacteria</taxon>
        <taxon>Pseudomonadati</taxon>
        <taxon>Pseudomonadota</taxon>
        <taxon>Betaproteobacteria</taxon>
        <taxon>Burkholderiales</taxon>
        <taxon>Comamonadaceae</taxon>
        <taxon>Comamonas</taxon>
    </lineage>
</organism>
<reference evidence="2 3" key="1">
    <citation type="submission" date="2018-08" db="EMBL/GenBank/DDBJ databases">
        <title>Comamonas testosteroni strain SWCO2.</title>
        <authorList>
            <person name="Jiang N."/>
            <person name="Zhang X.Z."/>
        </authorList>
    </citation>
    <scope>NUCLEOTIDE SEQUENCE [LARGE SCALE GENOMIC DNA]</scope>
    <source>
        <strain evidence="2 3">SWCO2</strain>
    </source>
</reference>
<keyword evidence="3" id="KW-1185">Reference proteome</keyword>
<gene>
    <name evidence="2" type="ORF">DZC30_03225</name>
</gene>
<sequence length="776" mass="87862">MNVVLTLVSIAVLALCLLVWLISRLSGREGPKAQLPDAVAKVEPADAAPEPSIAHLLQNTEHQVHEEHGQEAHKDVSFRMQGERGMGGPVYGDVMCADGVYLPHVWESDMHTSFDGRWLRTGFYDSEVAHLVDRKSRRSWLINAAEGELLDAVHWRVPRWNGETINESGMADDAHVVMSDASFEAWLGEHVSHAAQPLVELRDIAVPLECVPAEAADKPPHLSTAPQPQSADGKQQAPLPAPAAPELTLDRHWPASLRRLRYPLQPLQQASWQLLMNGQPTGWVLDQEPAMVWRADGQGLALYAYPQQGEENSIRRLVVWTAEKGWQQWPQLLPYDRKPWTVEMFWPDEIDSRPPLQWSGNVLKQRVQIDTPGIERLHDGTNISLTVSRTEACAGHARDGRVLLKDRPDTTFCWLRDPAQPQIWRAQSEPVLGKPLTWTLSKEAKDEQGETSAWNLQWGEKHLSGSWALEHLVVKGRWAVLMPFARAPVRGGAGQIQIWDGERLQTVDLPWPVMRISALPTLDGSMAERVELVALVASLDEKDWDPNTGSWRWNMHSVSSSHLARPDWRPLYQRRAIAPDAQGRWRLLPRWREATQIQHPCADGDYVWRDAARGDALWWWGGQNERVNDYWSEDECRIEGVSMTRSGLALCGTGPSACPHPAGEGWAVLEFLERRYGQPDRWKLHWLNPVEKELRTLELVANMPQIKGWDTQGLQWQELSPESEEQAPAPQLVTLSMWGKAEVEPLRQGTNGLWLRKQDLRYAQTLLGQDDCPWGR</sequence>
<evidence type="ECO:0000313" key="2">
    <source>
        <dbReference type="EMBL" id="RGE46786.1"/>
    </source>
</evidence>
<name>A0A373FRJ1_COMTE</name>
<evidence type="ECO:0000256" key="1">
    <source>
        <dbReference type="SAM" id="MobiDB-lite"/>
    </source>
</evidence>
<dbReference type="Proteomes" id="UP000261948">
    <property type="component" value="Unassembled WGS sequence"/>
</dbReference>
<feature type="compositionally biased region" description="Polar residues" evidence="1">
    <location>
        <begin position="224"/>
        <end position="233"/>
    </location>
</feature>
<dbReference type="EMBL" id="QURR01000002">
    <property type="protein sequence ID" value="RGE46786.1"/>
    <property type="molecule type" value="Genomic_DNA"/>
</dbReference>
<proteinExistence type="predicted"/>
<feature type="region of interest" description="Disordered" evidence="1">
    <location>
        <begin position="215"/>
        <end position="242"/>
    </location>
</feature>
<protein>
    <submittedName>
        <fullName evidence="2">Uncharacterized protein</fullName>
    </submittedName>
</protein>